<dbReference type="InterPro" id="IPR009057">
    <property type="entry name" value="Homeodomain-like_sf"/>
</dbReference>
<organism evidence="11 12">
    <name type="scientific">Cohaesibacter gelatinilyticus</name>
    <dbReference type="NCBI Taxonomy" id="372072"/>
    <lineage>
        <taxon>Bacteria</taxon>
        <taxon>Pseudomonadati</taxon>
        <taxon>Pseudomonadota</taxon>
        <taxon>Alphaproteobacteria</taxon>
        <taxon>Hyphomicrobiales</taxon>
        <taxon>Cohaesibacteraceae</taxon>
    </lineage>
</organism>
<reference evidence="11 12" key="1">
    <citation type="submission" date="2017-09" db="EMBL/GenBank/DDBJ databases">
        <authorList>
            <person name="Ehlers B."/>
            <person name="Leendertz F.H."/>
        </authorList>
    </citation>
    <scope>NUCLEOTIDE SEQUENCE [LARGE SCALE GENOMIC DNA]</scope>
    <source>
        <strain evidence="11 12">DSM 18289</strain>
    </source>
</reference>
<gene>
    <name evidence="7" type="primary">betI</name>
    <name evidence="11" type="ORF">SAMN06265368_1961</name>
</gene>
<evidence type="ECO:0000256" key="1">
    <source>
        <dbReference type="ARBA" id="ARBA00004719"/>
    </source>
</evidence>
<evidence type="ECO:0000256" key="7">
    <source>
        <dbReference type="HAMAP-Rule" id="MF_00768"/>
    </source>
</evidence>
<dbReference type="InterPro" id="IPR039538">
    <property type="entry name" value="BetI_C"/>
</dbReference>
<dbReference type="InterPro" id="IPR001647">
    <property type="entry name" value="HTH_TetR"/>
</dbReference>
<dbReference type="RefSeq" id="WP_097153060.1">
    <property type="nucleotide sequence ID" value="NZ_OBEL01000001.1"/>
</dbReference>
<evidence type="ECO:0000256" key="6">
    <source>
        <dbReference type="ARBA" id="ARBA00024936"/>
    </source>
</evidence>
<dbReference type="Proteomes" id="UP000219439">
    <property type="component" value="Unassembled WGS sequence"/>
</dbReference>
<sequence length="215" mass="24279">MVRKTEQERRAEIIAATIKEVAAAGSLNVTISQIAKSAGMSAGLTFHYFKDKDSLFLAAMRDLLRRHGEDFCEKLAKAKTPRQRFEAIVHASFSSPNFTREAIYAWLIFYTLALSSADARRLLYVYQRRLHSNLVFELRSLIGERAPDVARRIAGLIDGLYLRYALDENVEDGREAIAHILRAFDAECREIQQNENSSVMGADPSPMDPISKPQE</sequence>
<comment type="function">
    <text evidence="7">Repressor involved in choline regulation of the bet genes.</text>
</comment>
<keyword evidence="2 7" id="KW-0678">Repressor</keyword>
<dbReference type="GO" id="GO:0003700">
    <property type="term" value="F:DNA-binding transcription factor activity"/>
    <property type="evidence" value="ECO:0007669"/>
    <property type="project" value="UniProtKB-UniRule"/>
</dbReference>
<comment type="pathway">
    <text evidence="1 7">Amine and polyamine biosynthesis; betaine biosynthesis via choline pathway [regulation].</text>
</comment>
<accession>A0A285NMV4</accession>
<keyword evidence="4 7" id="KW-0238">DNA-binding</keyword>
<feature type="region of interest" description="Disordered" evidence="9">
    <location>
        <begin position="195"/>
        <end position="215"/>
    </location>
</feature>
<dbReference type="UniPathway" id="UPA00529"/>
<dbReference type="GO" id="GO:0045892">
    <property type="term" value="P:negative regulation of DNA-templated transcription"/>
    <property type="evidence" value="ECO:0007669"/>
    <property type="project" value="UniProtKB-UniRule"/>
</dbReference>
<protein>
    <recommendedName>
        <fullName evidence="7">HTH-type transcriptional regulator BetI</fullName>
    </recommendedName>
</protein>
<dbReference type="Gene3D" id="1.10.357.10">
    <property type="entry name" value="Tetracycline Repressor, domain 2"/>
    <property type="match status" value="1"/>
</dbReference>
<dbReference type="NCBIfam" id="NF001978">
    <property type="entry name" value="PRK00767.1"/>
    <property type="match status" value="1"/>
</dbReference>
<evidence type="ECO:0000256" key="5">
    <source>
        <dbReference type="ARBA" id="ARBA00023163"/>
    </source>
</evidence>
<feature type="DNA-binding region" description="H-T-H motif" evidence="7 8">
    <location>
        <begin position="30"/>
        <end position="49"/>
    </location>
</feature>
<proteinExistence type="inferred from homology"/>
<evidence type="ECO:0000256" key="3">
    <source>
        <dbReference type="ARBA" id="ARBA00023015"/>
    </source>
</evidence>
<dbReference type="OrthoDB" id="7618612at2"/>
<comment type="function">
    <text evidence="6">Repressor involved in the biosynthesis of the osmoprotectant glycine betaine. It represses transcription of the choline transporter BetT and the genes of BetAB involved in the synthesis of glycine betaine.</text>
</comment>
<dbReference type="InterPro" id="IPR036271">
    <property type="entry name" value="Tet_transcr_reg_TetR-rel_C_sf"/>
</dbReference>
<dbReference type="AlphaFoldDB" id="A0A285NMV4"/>
<dbReference type="EMBL" id="OBEL01000001">
    <property type="protein sequence ID" value="SNZ09196.1"/>
    <property type="molecule type" value="Genomic_DNA"/>
</dbReference>
<evidence type="ECO:0000256" key="9">
    <source>
        <dbReference type="SAM" id="MobiDB-lite"/>
    </source>
</evidence>
<keyword evidence="3 7" id="KW-0805">Transcription regulation</keyword>
<evidence type="ECO:0000256" key="4">
    <source>
        <dbReference type="ARBA" id="ARBA00023125"/>
    </source>
</evidence>
<name>A0A285NMV4_9HYPH</name>
<feature type="domain" description="HTH tetR-type" evidence="10">
    <location>
        <begin position="7"/>
        <end position="67"/>
    </location>
</feature>
<evidence type="ECO:0000313" key="11">
    <source>
        <dbReference type="EMBL" id="SNZ09196.1"/>
    </source>
</evidence>
<evidence type="ECO:0000256" key="8">
    <source>
        <dbReference type="PROSITE-ProRule" id="PRU00335"/>
    </source>
</evidence>
<evidence type="ECO:0000259" key="10">
    <source>
        <dbReference type="PROSITE" id="PS50977"/>
    </source>
</evidence>
<dbReference type="Pfam" id="PF13977">
    <property type="entry name" value="TetR_C_6"/>
    <property type="match status" value="1"/>
</dbReference>
<dbReference type="InterPro" id="IPR050109">
    <property type="entry name" value="HTH-type_TetR-like_transc_reg"/>
</dbReference>
<dbReference type="PROSITE" id="PS50977">
    <property type="entry name" value="HTH_TETR_2"/>
    <property type="match status" value="1"/>
</dbReference>
<dbReference type="PANTHER" id="PTHR30055:SF234">
    <property type="entry name" value="HTH-TYPE TRANSCRIPTIONAL REGULATOR BETI"/>
    <property type="match status" value="1"/>
</dbReference>
<keyword evidence="5 7" id="KW-0804">Transcription</keyword>
<evidence type="ECO:0000313" key="12">
    <source>
        <dbReference type="Proteomes" id="UP000219439"/>
    </source>
</evidence>
<dbReference type="PANTHER" id="PTHR30055">
    <property type="entry name" value="HTH-TYPE TRANSCRIPTIONAL REGULATOR RUTR"/>
    <property type="match status" value="1"/>
</dbReference>
<dbReference type="HAMAP" id="MF_00768">
    <property type="entry name" value="HTH_type_BetI"/>
    <property type="match status" value="1"/>
</dbReference>
<evidence type="ECO:0000256" key="2">
    <source>
        <dbReference type="ARBA" id="ARBA00022491"/>
    </source>
</evidence>
<dbReference type="InterPro" id="IPR017757">
    <property type="entry name" value="Tscrpt_rep_BetI"/>
</dbReference>
<dbReference type="Pfam" id="PF00440">
    <property type="entry name" value="TetR_N"/>
    <property type="match status" value="1"/>
</dbReference>
<dbReference type="SUPFAM" id="SSF48498">
    <property type="entry name" value="Tetracyclin repressor-like, C-terminal domain"/>
    <property type="match status" value="1"/>
</dbReference>
<dbReference type="GO" id="GO:0000976">
    <property type="term" value="F:transcription cis-regulatory region binding"/>
    <property type="evidence" value="ECO:0007669"/>
    <property type="project" value="TreeGrafter"/>
</dbReference>
<dbReference type="GO" id="GO:0019285">
    <property type="term" value="P:glycine betaine biosynthetic process from choline"/>
    <property type="evidence" value="ECO:0007669"/>
    <property type="project" value="UniProtKB-UniRule"/>
</dbReference>
<dbReference type="SUPFAM" id="SSF46689">
    <property type="entry name" value="Homeodomain-like"/>
    <property type="match status" value="1"/>
</dbReference>
<keyword evidence="12" id="KW-1185">Reference proteome</keyword>